<dbReference type="Proteomes" id="UP000521943">
    <property type="component" value="Unassembled WGS sequence"/>
</dbReference>
<dbReference type="AlphaFoldDB" id="A0A8H6HXF5"/>
<reference evidence="2 3" key="1">
    <citation type="submission" date="2020-07" db="EMBL/GenBank/DDBJ databases">
        <title>Comparative genomics of pyrophilous fungi reveals a link between fire events and developmental genes.</title>
        <authorList>
            <consortium name="DOE Joint Genome Institute"/>
            <person name="Steindorff A.S."/>
            <person name="Carver A."/>
            <person name="Calhoun S."/>
            <person name="Stillman K."/>
            <person name="Liu H."/>
            <person name="Lipzen A."/>
            <person name="Pangilinan J."/>
            <person name="Labutti K."/>
            <person name="Bruns T.D."/>
            <person name="Grigoriev I.V."/>
        </authorList>
    </citation>
    <scope>NUCLEOTIDE SEQUENCE [LARGE SCALE GENOMIC DNA]</scope>
    <source>
        <strain evidence="2 3">CBS 144469</strain>
    </source>
</reference>
<keyword evidence="3" id="KW-1185">Reference proteome</keyword>
<name>A0A8H6HXF5_9AGAR</name>
<organism evidence="2 3">
    <name type="scientific">Ephemerocybe angulata</name>
    <dbReference type="NCBI Taxonomy" id="980116"/>
    <lineage>
        <taxon>Eukaryota</taxon>
        <taxon>Fungi</taxon>
        <taxon>Dikarya</taxon>
        <taxon>Basidiomycota</taxon>
        <taxon>Agaricomycotina</taxon>
        <taxon>Agaricomycetes</taxon>
        <taxon>Agaricomycetidae</taxon>
        <taxon>Agaricales</taxon>
        <taxon>Agaricineae</taxon>
        <taxon>Psathyrellaceae</taxon>
        <taxon>Ephemerocybe</taxon>
    </lineage>
</organism>
<sequence>MSSANGASAKSSLYIRVPGPGANSQGQGQAQRSLATDPGNQTTTSTSRQNHGITGFASIPQKPQLSVSTQGPAGQYNSQEQHMHNQQRQQQQQTQASSTMAPTAHIPVQQTPTRPNEFGMHPPPAPRSVSGPSIIEVQASHPSHRHPTISG</sequence>
<gene>
    <name evidence="2" type="ORF">DFP72DRAFT_389822</name>
</gene>
<evidence type="ECO:0000256" key="1">
    <source>
        <dbReference type="SAM" id="MobiDB-lite"/>
    </source>
</evidence>
<protein>
    <submittedName>
        <fullName evidence="2">Uncharacterized protein</fullName>
    </submittedName>
</protein>
<feature type="compositionally biased region" description="Polar residues" evidence="1">
    <location>
        <begin position="61"/>
        <end position="78"/>
    </location>
</feature>
<feature type="compositionally biased region" description="Polar residues" evidence="1">
    <location>
        <begin position="1"/>
        <end position="11"/>
    </location>
</feature>
<feature type="compositionally biased region" description="Low complexity" evidence="1">
    <location>
        <begin position="84"/>
        <end position="95"/>
    </location>
</feature>
<comment type="caution">
    <text evidence="2">The sequence shown here is derived from an EMBL/GenBank/DDBJ whole genome shotgun (WGS) entry which is preliminary data.</text>
</comment>
<evidence type="ECO:0000313" key="3">
    <source>
        <dbReference type="Proteomes" id="UP000521943"/>
    </source>
</evidence>
<feature type="compositionally biased region" description="Polar residues" evidence="1">
    <location>
        <begin position="22"/>
        <end position="52"/>
    </location>
</feature>
<accession>A0A8H6HXF5</accession>
<evidence type="ECO:0000313" key="2">
    <source>
        <dbReference type="EMBL" id="KAF6754117.1"/>
    </source>
</evidence>
<proteinExistence type="predicted"/>
<dbReference type="EMBL" id="JACGCI010000036">
    <property type="protein sequence ID" value="KAF6754117.1"/>
    <property type="molecule type" value="Genomic_DNA"/>
</dbReference>
<feature type="region of interest" description="Disordered" evidence="1">
    <location>
        <begin position="1"/>
        <end position="132"/>
    </location>
</feature>